<evidence type="ECO:0000313" key="5">
    <source>
        <dbReference type="EMBL" id="KAK8589642.1"/>
    </source>
</evidence>
<dbReference type="InterPro" id="IPR014710">
    <property type="entry name" value="RmlC-like_jellyroll"/>
</dbReference>
<evidence type="ECO:0000259" key="4">
    <source>
        <dbReference type="Pfam" id="PF25598"/>
    </source>
</evidence>
<evidence type="ECO:0000259" key="3">
    <source>
        <dbReference type="Pfam" id="PF00190"/>
    </source>
</evidence>
<evidence type="ECO:0000313" key="6">
    <source>
        <dbReference type="Proteomes" id="UP001472677"/>
    </source>
</evidence>
<dbReference type="PANTHER" id="PTHR23315:SF265">
    <property type="entry name" value="U-BOX DOMAIN-CONTAINING PROTEIN 46-RELATED"/>
    <property type="match status" value="1"/>
</dbReference>
<dbReference type="PANTHER" id="PTHR23315">
    <property type="entry name" value="U BOX DOMAIN-CONTAINING"/>
    <property type="match status" value="1"/>
</dbReference>
<name>A0ABR2FZM0_9ROSI</name>
<keyword evidence="6" id="KW-1185">Reference proteome</keyword>
<gene>
    <name evidence="5" type="ORF">V6N12_024035</name>
</gene>
<dbReference type="Gene3D" id="1.25.10.10">
    <property type="entry name" value="Leucine-rich Repeat Variant"/>
    <property type="match status" value="1"/>
</dbReference>
<dbReference type="Gene3D" id="2.60.120.10">
    <property type="entry name" value="Jelly Rolls"/>
    <property type="match status" value="1"/>
</dbReference>
<evidence type="ECO:0008006" key="7">
    <source>
        <dbReference type="Google" id="ProtNLM"/>
    </source>
</evidence>
<dbReference type="InterPro" id="IPR058678">
    <property type="entry name" value="ARM_PUB"/>
</dbReference>
<sequence length="456" mass="49866">MFSSMAKKGKSAETGEETELKKELQRLLKVILEEDECSVDMAINSIGILSRLTEMKLNQSVGTVSPSCKEQILSWCAELGVALPEVDHDMDVPMTDQCPVNSLLEKLSSSLSDQREAAKELHRLTKTIPSCRAVFSEIPDGISRLLNPLPVTNVDSDPELQEDLIATILNISTDENNKKLVAEHPDVLRLLAESMRSGTIVTRRNSAAAIFTLSTLNSNKLIIGDSHALGLLIQLLRVGHPLAVKDAVSAIFSLCQVNQNIANFTERGAVKVIIHKLNAGILVDELLDILVLLSQHQDAIDILKDPPTVQQFHEFIRNNQSQHAKKAVNTILDNQNVGKTNAVAFAGLSSQNPGVIAIANAVFGSILPFKADVLTMAFQLSEKIVKTSSQRFDEELNPGDANYYFVNEQNRTRQAAGPLLDPSLSGGHICECAVIVGLTFRKIIDLSFLEWSGMKT</sequence>
<feature type="domain" description="Cupin type-1" evidence="3">
    <location>
        <begin position="335"/>
        <end position="385"/>
    </location>
</feature>
<dbReference type="InterPro" id="IPR011989">
    <property type="entry name" value="ARM-like"/>
</dbReference>
<reference evidence="5 6" key="1">
    <citation type="journal article" date="2024" name="G3 (Bethesda)">
        <title>Genome assembly of Hibiscus sabdariffa L. provides insights into metabolisms of medicinal natural products.</title>
        <authorList>
            <person name="Kim T."/>
        </authorList>
    </citation>
    <scope>NUCLEOTIDE SEQUENCE [LARGE SCALE GENOMIC DNA]</scope>
    <source>
        <strain evidence="5">TK-2024</strain>
        <tissue evidence="5">Old leaves</tissue>
    </source>
</reference>
<dbReference type="SUPFAM" id="SSF48371">
    <property type="entry name" value="ARM repeat"/>
    <property type="match status" value="1"/>
</dbReference>
<dbReference type="Pfam" id="PF00190">
    <property type="entry name" value="Cupin_1"/>
    <property type="match status" value="1"/>
</dbReference>
<dbReference type="Proteomes" id="UP001472677">
    <property type="component" value="Unassembled WGS sequence"/>
</dbReference>
<feature type="domain" description="U-box" evidence="4">
    <location>
        <begin position="100"/>
        <end position="275"/>
    </location>
</feature>
<dbReference type="InterPro" id="IPR016024">
    <property type="entry name" value="ARM-type_fold"/>
</dbReference>
<proteinExistence type="predicted"/>
<comment type="caution">
    <text evidence="5">The sequence shown here is derived from an EMBL/GenBank/DDBJ whole genome shotgun (WGS) entry which is preliminary data.</text>
</comment>
<dbReference type="Pfam" id="PF25598">
    <property type="entry name" value="ARM_PUB"/>
    <property type="match status" value="1"/>
</dbReference>
<keyword evidence="2" id="KW-0833">Ubl conjugation pathway</keyword>
<dbReference type="EMBL" id="JBBPBM010000004">
    <property type="protein sequence ID" value="KAK8589642.1"/>
    <property type="molecule type" value="Genomic_DNA"/>
</dbReference>
<keyword evidence="1" id="KW-0732">Signal</keyword>
<dbReference type="SUPFAM" id="SSF51182">
    <property type="entry name" value="RmlC-like cupins"/>
    <property type="match status" value="1"/>
</dbReference>
<organism evidence="5 6">
    <name type="scientific">Hibiscus sabdariffa</name>
    <name type="common">roselle</name>
    <dbReference type="NCBI Taxonomy" id="183260"/>
    <lineage>
        <taxon>Eukaryota</taxon>
        <taxon>Viridiplantae</taxon>
        <taxon>Streptophyta</taxon>
        <taxon>Embryophyta</taxon>
        <taxon>Tracheophyta</taxon>
        <taxon>Spermatophyta</taxon>
        <taxon>Magnoliopsida</taxon>
        <taxon>eudicotyledons</taxon>
        <taxon>Gunneridae</taxon>
        <taxon>Pentapetalae</taxon>
        <taxon>rosids</taxon>
        <taxon>malvids</taxon>
        <taxon>Malvales</taxon>
        <taxon>Malvaceae</taxon>
        <taxon>Malvoideae</taxon>
        <taxon>Hibiscus</taxon>
    </lineage>
</organism>
<evidence type="ECO:0000256" key="1">
    <source>
        <dbReference type="ARBA" id="ARBA00022729"/>
    </source>
</evidence>
<dbReference type="InterPro" id="IPR006045">
    <property type="entry name" value="Cupin_1"/>
</dbReference>
<protein>
    <recommendedName>
        <fullName evidence="7">ARM repeat superfamily protein</fullName>
    </recommendedName>
</protein>
<accession>A0ABR2FZM0</accession>
<evidence type="ECO:0000256" key="2">
    <source>
        <dbReference type="ARBA" id="ARBA00022786"/>
    </source>
</evidence>
<dbReference type="InterPro" id="IPR011051">
    <property type="entry name" value="RmlC_Cupin_sf"/>
</dbReference>